<sequence length="394" mass="43791">MATPAAFAQQQQQPEPPPPPPQPQQTGLPEGLHLSAQAGVEHDSNVLRTATNEISDTALTGGLGLSFNRRYGLQRIRADVQAQWWWYSDQSDLDFHTLNYALAWDWSLTPRFHGVASADRREYREVTTTALGGNQVGSRVERVELLEGIFDVTATWRALAGISHTKNDSSQPGSWDGEPEINWWHVGVGYDLPSGSSVRLRYRQGDGEYHDPAFTTFAALNTDFKDSEWELSGRWTVTGKTTVDGRLAYLRREHDARPQLDFSGWVGGANANWEITGKTRLTAGYAHDLTSTGTPLGGHVVSDRLFLAPIWAATGKTSFSLRYDYTRRRWEDVPAPSFDSGRRDTVQALALGVDWSALRWLTVSGYLRQEKQSSSIPSAKYDATVFGVLAKATF</sequence>
<keyword evidence="3" id="KW-1185">Reference proteome</keyword>
<name>A0A127JVV6_9BURK</name>
<dbReference type="Proteomes" id="UP000070433">
    <property type="component" value="Chromosome"/>
</dbReference>
<accession>A0A127JVV6</accession>
<dbReference type="EMBL" id="CP010951">
    <property type="protein sequence ID" value="AMO24138.1"/>
    <property type="molecule type" value="Genomic_DNA"/>
</dbReference>
<dbReference type="AlphaFoldDB" id="A0A127JVV6"/>
<feature type="region of interest" description="Disordered" evidence="1">
    <location>
        <begin position="1"/>
        <end position="28"/>
    </location>
</feature>
<evidence type="ECO:0000313" key="2">
    <source>
        <dbReference type="EMBL" id="AMO24138.1"/>
    </source>
</evidence>
<dbReference type="Gene3D" id="2.40.160.10">
    <property type="entry name" value="Porin"/>
    <property type="match status" value="1"/>
</dbReference>
<dbReference type="InterPro" id="IPR017465">
    <property type="entry name" value="EpsL_proteobac"/>
</dbReference>
<dbReference type="SUPFAM" id="SSF56935">
    <property type="entry name" value="Porins"/>
    <property type="match status" value="1"/>
</dbReference>
<dbReference type="InterPro" id="IPR018759">
    <property type="entry name" value="BBP2_2"/>
</dbReference>
<feature type="compositionally biased region" description="Pro residues" evidence="1">
    <location>
        <begin position="14"/>
        <end position="23"/>
    </location>
</feature>
<evidence type="ECO:0000313" key="3">
    <source>
        <dbReference type="Proteomes" id="UP000070433"/>
    </source>
</evidence>
<dbReference type="InterPro" id="IPR023614">
    <property type="entry name" value="Porin_dom_sf"/>
</dbReference>
<organism evidence="2 3">
    <name type="scientific">Ramlibacter tataouinensis</name>
    <dbReference type="NCBI Taxonomy" id="94132"/>
    <lineage>
        <taxon>Bacteria</taxon>
        <taxon>Pseudomonadati</taxon>
        <taxon>Pseudomonadota</taxon>
        <taxon>Betaproteobacteria</taxon>
        <taxon>Burkholderiales</taxon>
        <taxon>Comamonadaceae</taxon>
        <taxon>Ramlibacter</taxon>
    </lineage>
</organism>
<evidence type="ECO:0000256" key="1">
    <source>
        <dbReference type="SAM" id="MobiDB-lite"/>
    </source>
</evidence>
<dbReference type="NCBIfam" id="TIGR03014">
    <property type="entry name" value="EpsL"/>
    <property type="match status" value="1"/>
</dbReference>
<gene>
    <name evidence="2" type="ORF">UC35_16435</name>
</gene>
<protein>
    <submittedName>
        <fullName evidence="2">Uncharacterized protein</fullName>
    </submittedName>
</protein>
<dbReference type="Pfam" id="PF10082">
    <property type="entry name" value="BBP2_2"/>
    <property type="match status" value="1"/>
</dbReference>
<reference evidence="2 3" key="1">
    <citation type="journal article" date="2014" name="Int. J. Syst. Evol. Microbiol.">
        <title>Ramlibacter solisilvae sp. nov., isolated from forest soil, and emended description of the genus Ramlibacter.</title>
        <authorList>
            <person name="Lee H.J."/>
            <person name="Lee S.H."/>
            <person name="Lee S.S."/>
            <person name="Lee J.S."/>
            <person name="Kim Y."/>
            <person name="Kim S.C."/>
            <person name="Jeon C.O."/>
        </authorList>
    </citation>
    <scope>NUCLEOTIDE SEQUENCE [LARGE SCALE GENOMIC DNA]</scope>
    <source>
        <strain evidence="2 3">5-10</strain>
    </source>
</reference>
<proteinExistence type="predicted"/>